<comment type="catalytic activity">
    <reaction evidence="15">
        <text>(2R)-2,3-bisphosphoglycerate + H2O = (2R)-2-phosphoglycerate + phosphate</text>
        <dbReference type="Rhea" id="RHEA:27381"/>
        <dbReference type="ChEBI" id="CHEBI:15377"/>
        <dbReference type="ChEBI" id="CHEBI:43474"/>
        <dbReference type="ChEBI" id="CHEBI:58248"/>
        <dbReference type="ChEBI" id="CHEBI:58289"/>
        <dbReference type="EC" id="3.1.3.80"/>
    </reaction>
    <physiologicalReaction direction="left-to-right" evidence="15">
        <dbReference type="Rhea" id="RHEA:27382"/>
    </physiologicalReaction>
</comment>
<evidence type="ECO:0000256" key="9">
    <source>
        <dbReference type="ARBA" id="ARBA00023136"/>
    </source>
</evidence>
<keyword evidence="7" id="KW-0732">Signal</keyword>
<feature type="region of interest" description="Disordered" evidence="17">
    <location>
        <begin position="1"/>
        <end position="43"/>
    </location>
</feature>
<reference evidence="18" key="1">
    <citation type="submission" date="2021-01" db="UniProtKB">
        <authorList>
            <consortium name="EnsemblMetazoa"/>
        </authorList>
    </citation>
    <scope>IDENTIFICATION</scope>
</reference>
<evidence type="ECO:0000256" key="15">
    <source>
        <dbReference type="ARBA" id="ARBA00043832"/>
    </source>
</evidence>
<evidence type="ECO:0000256" key="6">
    <source>
        <dbReference type="ARBA" id="ARBA00022475"/>
    </source>
</evidence>
<evidence type="ECO:0000256" key="3">
    <source>
        <dbReference type="ARBA" id="ARBA00012976"/>
    </source>
</evidence>
<dbReference type="RefSeq" id="XP_022651412.1">
    <property type="nucleotide sequence ID" value="XM_022795677.1"/>
</dbReference>
<evidence type="ECO:0000313" key="18">
    <source>
        <dbReference type="EnsemblMetazoa" id="XP_022651412"/>
    </source>
</evidence>
<dbReference type="Proteomes" id="UP000594260">
    <property type="component" value="Unplaced"/>
</dbReference>
<evidence type="ECO:0000256" key="1">
    <source>
        <dbReference type="ARBA" id="ARBA00004236"/>
    </source>
</evidence>
<keyword evidence="19" id="KW-1185">Reference proteome</keyword>
<dbReference type="GO" id="GO:0005886">
    <property type="term" value="C:plasma membrane"/>
    <property type="evidence" value="ECO:0007669"/>
    <property type="project" value="UniProtKB-SubCell"/>
</dbReference>
<dbReference type="GeneID" id="111246308"/>
<evidence type="ECO:0000256" key="4">
    <source>
        <dbReference type="ARBA" id="ARBA00013040"/>
    </source>
</evidence>
<keyword evidence="10" id="KW-0325">Glycoprotein</keyword>
<evidence type="ECO:0000256" key="14">
    <source>
        <dbReference type="ARBA" id="ARBA00043691"/>
    </source>
</evidence>
<dbReference type="EC" id="3.1.3.80" evidence="3"/>
<evidence type="ECO:0000256" key="10">
    <source>
        <dbReference type="ARBA" id="ARBA00023180"/>
    </source>
</evidence>
<evidence type="ECO:0000256" key="8">
    <source>
        <dbReference type="ARBA" id="ARBA00022801"/>
    </source>
</evidence>
<dbReference type="OrthoDB" id="6509975at2759"/>
<accession>A0A7M7JFQ7</accession>
<dbReference type="PANTHER" id="PTHR20963">
    <property type="entry name" value="MULTIPLE INOSITOL POLYPHOSPHATE PHOSPHATASE-RELATED"/>
    <property type="match status" value="1"/>
</dbReference>
<keyword evidence="8" id="KW-0378">Hydrolase</keyword>
<dbReference type="EC" id="3.1.3.62" evidence="4"/>
<dbReference type="InterPro" id="IPR016274">
    <property type="entry name" value="Histidine_acid_Pase_euk"/>
</dbReference>
<dbReference type="EnsemblMetazoa" id="XM_022795677">
    <property type="protein sequence ID" value="XP_022651412"/>
    <property type="gene ID" value="LOC111246308"/>
</dbReference>
<dbReference type="FunCoup" id="A0A7M7JFQ7">
    <property type="interactions" value="415"/>
</dbReference>
<feature type="disulfide bond" evidence="16">
    <location>
        <begin position="499"/>
        <end position="504"/>
    </location>
</feature>
<feature type="disulfide bond" evidence="16">
    <location>
        <begin position="336"/>
        <end position="349"/>
    </location>
</feature>
<dbReference type="AlphaFoldDB" id="A0A7M7JFQ7"/>
<evidence type="ECO:0000256" key="2">
    <source>
        <dbReference type="ARBA" id="ARBA00008422"/>
    </source>
</evidence>
<comment type="catalytic activity">
    <reaction evidence="13">
        <text>1D-myo-inositol 1,2,4,5,6-pentakisphosphate + H2O = 1D-myo-inositol 1,2,5,6-tetrakisphosphate + phosphate</text>
        <dbReference type="Rhea" id="RHEA:77115"/>
        <dbReference type="ChEBI" id="CHEBI:15377"/>
        <dbReference type="ChEBI" id="CHEBI:43474"/>
        <dbReference type="ChEBI" id="CHEBI:57798"/>
        <dbReference type="ChEBI" id="CHEBI:195535"/>
        <dbReference type="EC" id="3.1.3.62"/>
    </reaction>
    <physiologicalReaction direction="left-to-right" evidence="13">
        <dbReference type="Rhea" id="RHEA:77116"/>
    </physiologicalReaction>
</comment>
<evidence type="ECO:0000256" key="7">
    <source>
        <dbReference type="ARBA" id="ARBA00022729"/>
    </source>
</evidence>
<dbReference type="GO" id="GO:0003993">
    <property type="term" value="F:acid phosphatase activity"/>
    <property type="evidence" value="ECO:0007669"/>
    <property type="project" value="TreeGrafter"/>
</dbReference>
<dbReference type="SUPFAM" id="SSF53254">
    <property type="entry name" value="Phosphoglycerate mutase-like"/>
    <property type="match status" value="1"/>
</dbReference>
<evidence type="ECO:0000313" key="19">
    <source>
        <dbReference type="Proteomes" id="UP000594260"/>
    </source>
</evidence>
<name>A0A7M7JFQ7_VARDE</name>
<dbReference type="GO" id="GO:0034417">
    <property type="term" value="F:bisphosphoglycerate 3-phosphatase activity"/>
    <property type="evidence" value="ECO:0007669"/>
    <property type="project" value="UniProtKB-EC"/>
</dbReference>
<evidence type="ECO:0000256" key="12">
    <source>
        <dbReference type="ARBA" id="ARBA00043668"/>
    </source>
</evidence>
<comment type="catalytic activity">
    <reaction evidence="14">
        <text>1D-myo-inositol hexakisphosphate + H2O = 1D-myo-inositol 1,2,4,5,6-pentakisphosphate + phosphate</text>
        <dbReference type="Rhea" id="RHEA:16989"/>
        <dbReference type="ChEBI" id="CHEBI:15377"/>
        <dbReference type="ChEBI" id="CHEBI:43474"/>
        <dbReference type="ChEBI" id="CHEBI:57798"/>
        <dbReference type="ChEBI" id="CHEBI:58130"/>
        <dbReference type="EC" id="3.1.3.62"/>
    </reaction>
    <physiologicalReaction direction="left-to-right" evidence="14">
        <dbReference type="Rhea" id="RHEA:16990"/>
    </physiologicalReaction>
</comment>
<evidence type="ECO:0000256" key="13">
    <source>
        <dbReference type="ARBA" id="ARBA00043671"/>
    </source>
</evidence>
<proteinExistence type="inferred from homology"/>
<evidence type="ECO:0000256" key="11">
    <source>
        <dbReference type="ARBA" id="ARBA00031642"/>
    </source>
</evidence>
<protein>
    <recommendedName>
        <fullName evidence="5">Multiple inositol polyphosphate phosphatase 1</fullName>
        <ecNumber evidence="4">3.1.3.62</ecNumber>
        <ecNumber evidence="3">3.1.3.80</ecNumber>
    </recommendedName>
    <alternativeName>
        <fullName evidence="11">2,3-bisphosphoglycerate 3-phosphatase</fullName>
    </alternativeName>
</protein>
<keyword evidence="6" id="KW-1003">Cell membrane</keyword>
<dbReference type="InterPro" id="IPR000560">
    <property type="entry name" value="His_Pase_clade-2"/>
</dbReference>
<dbReference type="Pfam" id="PF00328">
    <property type="entry name" value="His_Phos_2"/>
    <property type="match status" value="1"/>
</dbReference>
<comment type="similarity">
    <text evidence="2">Belongs to the histidine acid phosphatase family. MINPP1 subfamily.</text>
</comment>
<keyword evidence="16" id="KW-1015">Disulfide bond</keyword>
<sequence length="527" mass="60187">MELRWRPSNGSQANAKLAALGKHSERNNGPGERSSGELDKPVRPPPIESAIYAQGKRLTSSVIKLLLIGGTLLYLYLREHHLGCYTPANGKVCYSEIAEKDRYKWFGTKTDYNVTVQLAKDEFEKPPAVGAGCEPVLFYLFQRHTTRYPDRKAIEEASVTLQRLAKEITSQEKSRLCKQDLHDLSKWLFPFVPDQDNMIAPEGILVTEAQVKRLSNRFPSVFHEQRPFESSPIQVDFTSRARSRSTAYAFMTQWYTKEVFNSIIEPQIRNNVNDPLLQFHNECRDLLTRRGKYVKTPSQVSQLEASTYYSSLLETLSSRLGRKVTKGEIKLMFSQCRYEVAIIGKSPWCAVFTTEDLKLLEFQEDLDDFYKDAYGNHRNWQQACPIAQDLFDYIIEAEAPSYTEHNPRTVLHFSHAGAFKKVLSYFGVARDNNTGDAQPAMTWDSVCAKRSWLSSQLCPFNANILFVMYSCPASEGDSEEQQYKMATFVNERLVQLPACSTEFCPLREFRKAFQTTPSSCNISQICS</sequence>
<organism evidence="18 19">
    <name type="scientific">Varroa destructor</name>
    <name type="common">Honeybee mite</name>
    <dbReference type="NCBI Taxonomy" id="109461"/>
    <lineage>
        <taxon>Eukaryota</taxon>
        <taxon>Metazoa</taxon>
        <taxon>Ecdysozoa</taxon>
        <taxon>Arthropoda</taxon>
        <taxon>Chelicerata</taxon>
        <taxon>Arachnida</taxon>
        <taxon>Acari</taxon>
        <taxon>Parasitiformes</taxon>
        <taxon>Mesostigmata</taxon>
        <taxon>Gamasina</taxon>
        <taxon>Dermanyssoidea</taxon>
        <taxon>Varroidae</taxon>
        <taxon>Varroa</taxon>
    </lineage>
</organism>
<dbReference type="InParanoid" id="A0A7M7JFQ7"/>
<evidence type="ECO:0000256" key="5">
    <source>
        <dbReference type="ARBA" id="ARBA00018097"/>
    </source>
</evidence>
<dbReference type="PANTHER" id="PTHR20963:SF8">
    <property type="entry name" value="MULTIPLE INOSITOL POLYPHOSPHATE PHOSPHATASE 1"/>
    <property type="match status" value="1"/>
</dbReference>
<dbReference type="PIRSF" id="PIRSF000894">
    <property type="entry name" value="Acid_phosphatase"/>
    <property type="match status" value="1"/>
</dbReference>
<evidence type="ECO:0000256" key="16">
    <source>
        <dbReference type="PIRSR" id="PIRSR000894-2"/>
    </source>
</evidence>
<comment type="subcellular location">
    <subcellularLocation>
        <location evidence="1">Cell membrane</location>
    </subcellularLocation>
</comment>
<evidence type="ECO:0000256" key="17">
    <source>
        <dbReference type="SAM" id="MobiDB-lite"/>
    </source>
</evidence>
<keyword evidence="9" id="KW-0472">Membrane</keyword>
<dbReference type="KEGG" id="vde:111246308"/>
<dbReference type="InterPro" id="IPR029033">
    <property type="entry name" value="His_PPase_superfam"/>
</dbReference>
<comment type="catalytic activity">
    <reaction evidence="12">
        <text>1D-myo-inositol 1,2,5,6-tetrakisphosphate + H2O = 1D-myo-inositol 1,2,6-trisphosphate + phosphate</text>
        <dbReference type="Rhea" id="RHEA:77119"/>
        <dbReference type="ChEBI" id="CHEBI:15377"/>
        <dbReference type="ChEBI" id="CHEBI:43474"/>
        <dbReference type="ChEBI" id="CHEBI:195535"/>
        <dbReference type="ChEBI" id="CHEBI:195537"/>
        <dbReference type="EC" id="3.1.3.62"/>
    </reaction>
    <physiologicalReaction direction="left-to-right" evidence="12">
        <dbReference type="Rhea" id="RHEA:77120"/>
    </physiologicalReaction>
</comment>
<dbReference type="GO" id="GO:0052745">
    <property type="term" value="F:inositol phosphate phosphatase activity"/>
    <property type="evidence" value="ECO:0007669"/>
    <property type="project" value="TreeGrafter"/>
</dbReference>
<dbReference type="Gene3D" id="3.40.50.1240">
    <property type="entry name" value="Phosphoglycerate mutase-like"/>
    <property type="match status" value="1"/>
</dbReference>